<dbReference type="Proteomes" id="UP000051315">
    <property type="component" value="Unassembled WGS sequence"/>
</dbReference>
<dbReference type="RefSeq" id="WP_057823641.1">
    <property type="nucleotide sequence ID" value="NZ_AZFX01000015.1"/>
</dbReference>
<dbReference type="OrthoDB" id="9931735at2"/>
<reference evidence="1 2" key="1">
    <citation type="journal article" date="2015" name="Genome Announc.">
        <title>Expanding the biotechnology potential of lactobacilli through comparative genomics of 213 strains and associated genera.</title>
        <authorList>
            <person name="Sun Z."/>
            <person name="Harris H.M."/>
            <person name="McCann A."/>
            <person name="Guo C."/>
            <person name="Argimon S."/>
            <person name="Zhang W."/>
            <person name="Yang X."/>
            <person name="Jeffery I.B."/>
            <person name="Cooney J.C."/>
            <person name="Kagawa T.F."/>
            <person name="Liu W."/>
            <person name="Song Y."/>
            <person name="Salvetti E."/>
            <person name="Wrobel A."/>
            <person name="Rasinkangas P."/>
            <person name="Parkhill J."/>
            <person name="Rea M.C."/>
            <person name="O'Sullivan O."/>
            <person name="Ritari J."/>
            <person name="Douillard F.P."/>
            <person name="Paul Ross R."/>
            <person name="Yang R."/>
            <person name="Briner A.E."/>
            <person name="Felis G.E."/>
            <person name="de Vos W.M."/>
            <person name="Barrangou R."/>
            <person name="Klaenhammer T.R."/>
            <person name="Caufield P.W."/>
            <person name="Cui Y."/>
            <person name="Zhang H."/>
            <person name="O'Toole P.W."/>
        </authorList>
    </citation>
    <scope>NUCLEOTIDE SEQUENCE [LARGE SCALE GENOMIC DNA]</scope>
    <source>
        <strain evidence="1 2">DSM 17758</strain>
    </source>
</reference>
<name>A0A0R1W4M2_9LACO</name>
<keyword evidence="2" id="KW-1185">Reference proteome</keyword>
<comment type="caution">
    <text evidence="1">The sequence shown here is derived from an EMBL/GenBank/DDBJ whole genome shotgun (WGS) entry which is preliminary data.</text>
</comment>
<dbReference type="PATRIC" id="fig|1423735.3.peg.470"/>
<protein>
    <submittedName>
        <fullName evidence="1">Uncharacterized protein</fullName>
    </submittedName>
</protein>
<evidence type="ECO:0000313" key="1">
    <source>
        <dbReference type="EMBL" id="KRM12469.1"/>
    </source>
</evidence>
<gene>
    <name evidence="1" type="ORF">FC15_GL000456</name>
</gene>
<evidence type="ECO:0000313" key="2">
    <source>
        <dbReference type="Proteomes" id="UP000051315"/>
    </source>
</evidence>
<accession>A0A0R1W4M2</accession>
<dbReference type="STRING" id="1423735.FC15_GL000456"/>
<proteinExistence type="predicted"/>
<dbReference type="EMBL" id="AZFX01000015">
    <property type="protein sequence ID" value="KRM12469.1"/>
    <property type="molecule type" value="Genomic_DNA"/>
</dbReference>
<sequence>MIKFLKISLLLVAGALIGIGGTLFATKRAQTTHVPYNEVVVQPTRKKTIKYSMSKYSSVTYKNPNQDLCVIAYMKFDGFYAYGLYKLEKQ</sequence>
<organism evidence="1 2">
    <name type="scientific">Lapidilactobacillus concavus DSM 17758</name>
    <dbReference type="NCBI Taxonomy" id="1423735"/>
    <lineage>
        <taxon>Bacteria</taxon>
        <taxon>Bacillati</taxon>
        <taxon>Bacillota</taxon>
        <taxon>Bacilli</taxon>
        <taxon>Lactobacillales</taxon>
        <taxon>Lactobacillaceae</taxon>
        <taxon>Lapidilactobacillus</taxon>
    </lineage>
</organism>
<dbReference type="AlphaFoldDB" id="A0A0R1W4M2"/>